<name>A0ABW0SV94_9GAMM</name>
<dbReference type="PRINTS" id="PR00811">
    <property type="entry name" value="BCTERIALGSPD"/>
</dbReference>
<evidence type="ECO:0000259" key="14">
    <source>
        <dbReference type="Pfam" id="PF21305"/>
    </source>
</evidence>
<feature type="domain" description="NolW-like" evidence="13">
    <location>
        <begin position="334"/>
        <end position="505"/>
    </location>
</feature>
<keyword evidence="6" id="KW-0732">Signal</keyword>
<feature type="domain" description="NolW-like" evidence="13">
    <location>
        <begin position="260"/>
        <end position="326"/>
    </location>
</feature>
<dbReference type="InterPro" id="IPR038591">
    <property type="entry name" value="NolW-like_sf"/>
</dbReference>
<evidence type="ECO:0000256" key="6">
    <source>
        <dbReference type="ARBA" id="ARBA00022729"/>
    </source>
</evidence>
<dbReference type="Pfam" id="PF00263">
    <property type="entry name" value="Secretin"/>
    <property type="match status" value="1"/>
</dbReference>
<feature type="domain" description="GspD-like N0" evidence="14">
    <location>
        <begin position="99"/>
        <end position="165"/>
    </location>
</feature>
<evidence type="ECO:0000256" key="5">
    <source>
        <dbReference type="ARBA" id="ARBA00022692"/>
    </source>
</evidence>
<evidence type="ECO:0000256" key="4">
    <source>
        <dbReference type="ARBA" id="ARBA00022452"/>
    </source>
</evidence>
<proteinExistence type="inferred from homology"/>
<evidence type="ECO:0000256" key="10">
    <source>
        <dbReference type="RuleBase" id="RU004004"/>
    </source>
</evidence>
<dbReference type="InterPro" id="IPR001775">
    <property type="entry name" value="GspD/PilQ"/>
</dbReference>
<evidence type="ECO:0000256" key="9">
    <source>
        <dbReference type="ARBA" id="ARBA00023237"/>
    </source>
</evidence>
<feature type="domain" description="NolW-like" evidence="13">
    <location>
        <begin position="195"/>
        <end position="253"/>
    </location>
</feature>
<keyword evidence="8" id="KW-0472">Membrane</keyword>
<sequence length="870" mass="91119">MFRMLTQQVLRTATLAVAVGMAGCASLPQAPDDGALQREAMAGTRNPVPAPLPVNNDVGGESAATAKPEVSHGSGQFIRPGALATPRPAAGGNGAVTFNFENQPVQAVVKAILGDLLKQNYTIVPGVQGNISFATSEPVDSSQALPILETLLSWTHNALVRRSGGYVVVPEKDAVAGNLVPSLGAASPQGGMQARLFPLHYISATEMQKLIKPFARKDSILLADPARNLLVMSGTPDELANYQSMVRTFDVDWLRGMSVGVFNLQYASVGELMPKLDGMFGEKGNTPLAGMLRFIPIERTNALVVISTQPEYLQEVGDWITRIDRGGGNEPQLFVYDVRNLKASDLAKYLAQIYTNGAGGGSDNGGQVGPGLNSGTLGSANNASATSMGSTAGSFGSSAGAGTGVLGGGLNGKSGGSVLGGTGSENGESGGAAGGLGGTSSGFGNTGTGGGNNAGASNDQQYSSSDGSVKISSVDSNNQLLVRARPSQWEEIKSAIHKLDNVPMQVQIETRILEVSLTGEFQFGVQWYLEGLTGSTTDSNGNIVPGEPYRHRQVALGQGGNVFKGEPFFYSFLNSKLQVAVSAMETSGNTKTLSAPSMVVMNNQLASITVGDQIPINQTSVNTGIGTATSYSQVSYLNTGVILNVQPRINPGGLVYMNISQEVSQRDTSVAPVNGNPAISQRKLSTQVAVQSGQTVLLGGLIQQAEGNTDTGIPGINRVPIFGRLFGNTNRSRNRTELIVLITPRVIRGGEDARQVTDDYQAKFESLAPLRASADRAGTAPAVIAPLPATAPAPAPGWPEQLQQHAETALQHSDYATAQDLALQSWKQGSRHGALCERNWQVIIESRQHSNRLGSVDDARKQQATCLKPQ</sequence>
<comment type="similarity">
    <text evidence="2">Belongs to the bacterial secretin family. GSP D subfamily.</text>
</comment>
<feature type="region of interest" description="Disordered" evidence="11">
    <location>
        <begin position="416"/>
        <end position="471"/>
    </location>
</feature>
<evidence type="ECO:0000259" key="13">
    <source>
        <dbReference type="Pfam" id="PF03958"/>
    </source>
</evidence>
<keyword evidence="4" id="KW-1134">Transmembrane beta strand</keyword>
<evidence type="ECO:0000256" key="2">
    <source>
        <dbReference type="ARBA" id="ARBA00006980"/>
    </source>
</evidence>
<dbReference type="Pfam" id="PF21305">
    <property type="entry name" value="type_II_gspD_N0"/>
    <property type="match status" value="1"/>
</dbReference>
<dbReference type="NCBIfam" id="TIGR02517">
    <property type="entry name" value="type_II_gspD"/>
    <property type="match status" value="1"/>
</dbReference>
<dbReference type="PANTHER" id="PTHR30332:SF25">
    <property type="entry name" value="SECRETIN XPSD"/>
    <property type="match status" value="1"/>
</dbReference>
<protein>
    <submittedName>
        <fullName evidence="15">Type II secretion system secretin GspD</fullName>
    </submittedName>
</protein>
<comment type="caution">
    <text evidence="15">The sequence shown here is derived from an EMBL/GenBank/DDBJ whole genome shotgun (WGS) entry which is preliminary data.</text>
</comment>
<feature type="domain" description="Type II/III secretion system secretin-like" evidence="12">
    <location>
        <begin position="583"/>
        <end position="748"/>
    </location>
</feature>
<evidence type="ECO:0000256" key="8">
    <source>
        <dbReference type="ARBA" id="ARBA00023136"/>
    </source>
</evidence>
<dbReference type="InterPro" id="IPR049371">
    <property type="entry name" value="GspD-like_N0"/>
</dbReference>
<reference evidence="16" key="1">
    <citation type="journal article" date="2019" name="Int. J. Syst. Evol. Microbiol.">
        <title>The Global Catalogue of Microorganisms (GCM) 10K type strain sequencing project: providing services to taxonomists for standard genome sequencing and annotation.</title>
        <authorList>
            <consortium name="The Broad Institute Genomics Platform"/>
            <consortium name="The Broad Institute Genome Sequencing Center for Infectious Disease"/>
            <person name="Wu L."/>
            <person name="Ma J."/>
        </authorList>
    </citation>
    <scope>NUCLEOTIDE SEQUENCE [LARGE SCALE GENOMIC DNA]</scope>
    <source>
        <strain evidence="16">CGMCC 1.13587</strain>
    </source>
</reference>
<dbReference type="RefSeq" id="WP_377325348.1">
    <property type="nucleotide sequence ID" value="NZ_JBHSNG010000004.1"/>
</dbReference>
<keyword evidence="16" id="KW-1185">Reference proteome</keyword>
<evidence type="ECO:0000256" key="3">
    <source>
        <dbReference type="ARBA" id="ARBA00022448"/>
    </source>
</evidence>
<evidence type="ECO:0000313" key="15">
    <source>
        <dbReference type="EMBL" id="MFC5580665.1"/>
    </source>
</evidence>
<feature type="compositionally biased region" description="Gly residues" evidence="11">
    <location>
        <begin position="416"/>
        <end position="453"/>
    </location>
</feature>
<dbReference type="Gene3D" id="3.30.1370.120">
    <property type="match status" value="3"/>
</dbReference>
<dbReference type="PROSITE" id="PS51257">
    <property type="entry name" value="PROKAR_LIPOPROTEIN"/>
    <property type="match status" value="1"/>
</dbReference>
<dbReference type="PANTHER" id="PTHR30332">
    <property type="entry name" value="PROBABLE GENERAL SECRETION PATHWAY PROTEIN D"/>
    <property type="match status" value="1"/>
</dbReference>
<keyword evidence="9" id="KW-0998">Cell outer membrane</keyword>
<evidence type="ECO:0000256" key="7">
    <source>
        <dbReference type="ARBA" id="ARBA00022927"/>
    </source>
</evidence>
<evidence type="ECO:0000256" key="1">
    <source>
        <dbReference type="ARBA" id="ARBA00004442"/>
    </source>
</evidence>
<evidence type="ECO:0000313" key="16">
    <source>
        <dbReference type="Proteomes" id="UP001596111"/>
    </source>
</evidence>
<dbReference type="InterPro" id="IPR004846">
    <property type="entry name" value="T2SS/T3SS_dom"/>
</dbReference>
<organism evidence="15 16">
    <name type="scientific">Rhodanobacter terrae</name>
    <dbReference type="NCBI Taxonomy" id="418647"/>
    <lineage>
        <taxon>Bacteria</taxon>
        <taxon>Pseudomonadati</taxon>
        <taxon>Pseudomonadota</taxon>
        <taxon>Gammaproteobacteria</taxon>
        <taxon>Lysobacterales</taxon>
        <taxon>Rhodanobacteraceae</taxon>
        <taxon>Rhodanobacter</taxon>
    </lineage>
</organism>
<keyword evidence="7" id="KW-0653">Protein transport</keyword>
<dbReference type="Pfam" id="PF03958">
    <property type="entry name" value="Secretin_N"/>
    <property type="match status" value="3"/>
</dbReference>
<comment type="subcellular location">
    <subcellularLocation>
        <location evidence="1 10">Cell outer membrane</location>
    </subcellularLocation>
</comment>
<dbReference type="InterPro" id="IPR050810">
    <property type="entry name" value="Bact_Secretion_Sys_Channel"/>
</dbReference>
<dbReference type="InterPro" id="IPR013356">
    <property type="entry name" value="T2SS_GspD"/>
</dbReference>
<dbReference type="Proteomes" id="UP001596111">
    <property type="component" value="Unassembled WGS sequence"/>
</dbReference>
<evidence type="ECO:0000259" key="12">
    <source>
        <dbReference type="Pfam" id="PF00263"/>
    </source>
</evidence>
<keyword evidence="3 10" id="KW-0813">Transport</keyword>
<dbReference type="InterPro" id="IPR005644">
    <property type="entry name" value="NolW-like"/>
</dbReference>
<keyword evidence="5" id="KW-0812">Transmembrane</keyword>
<evidence type="ECO:0000256" key="11">
    <source>
        <dbReference type="SAM" id="MobiDB-lite"/>
    </source>
</evidence>
<dbReference type="EMBL" id="JBHSNG010000004">
    <property type="protein sequence ID" value="MFC5580665.1"/>
    <property type="molecule type" value="Genomic_DNA"/>
</dbReference>
<accession>A0ABW0SV94</accession>
<feature type="compositionally biased region" description="Low complexity" evidence="11">
    <location>
        <begin position="454"/>
        <end position="471"/>
    </location>
</feature>
<gene>
    <name evidence="15" type="primary">gspD</name>
    <name evidence="15" type="ORF">ACFPPB_06020</name>
</gene>